<comment type="caution">
    <text evidence="2">The sequence shown here is derived from an EMBL/GenBank/DDBJ whole genome shotgun (WGS) entry which is preliminary data.</text>
</comment>
<accession>A0A4Y2UDK9</accession>
<gene>
    <name evidence="2" type="ORF">AVEN_223489_1</name>
    <name evidence="3" type="ORF">AVEN_81771_1</name>
</gene>
<sequence>MRSMAPELAPSSPNSRTTRTRGRSNNVRFNVYQAQKHGRSSEESGFESGALRLRNRDLTKRPTRPFTDNNNSKNMFFRLGDV</sequence>
<evidence type="ECO:0000313" key="2">
    <source>
        <dbReference type="EMBL" id="GBO11129.1"/>
    </source>
</evidence>
<name>A0A4Y2UDK9_ARAVE</name>
<evidence type="ECO:0000313" key="4">
    <source>
        <dbReference type="Proteomes" id="UP000499080"/>
    </source>
</evidence>
<dbReference type="Proteomes" id="UP000499080">
    <property type="component" value="Unassembled WGS sequence"/>
</dbReference>
<dbReference type="AlphaFoldDB" id="A0A4Y2UDK9"/>
<organism evidence="2 4">
    <name type="scientific">Araneus ventricosus</name>
    <name type="common">Orbweaver spider</name>
    <name type="synonym">Epeira ventricosa</name>
    <dbReference type="NCBI Taxonomy" id="182803"/>
    <lineage>
        <taxon>Eukaryota</taxon>
        <taxon>Metazoa</taxon>
        <taxon>Ecdysozoa</taxon>
        <taxon>Arthropoda</taxon>
        <taxon>Chelicerata</taxon>
        <taxon>Arachnida</taxon>
        <taxon>Araneae</taxon>
        <taxon>Araneomorphae</taxon>
        <taxon>Entelegynae</taxon>
        <taxon>Araneoidea</taxon>
        <taxon>Araneidae</taxon>
        <taxon>Araneus</taxon>
    </lineage>
</organism>
<feature type="region of interest" description="Disordered" evidence="1">
    <location>
        <begin position="1"/>
        <end position="82"/>
    </location>
</feature>
<evidence type="ECO:0000256" key="1">
    <source>
        <dbReference type="SAM" id="MobiDB-lite"/>
    </source>
</evidence>
<proteinExistence type="predicted"/>
<dbReference type="EMBL" id="BGPR01036054">
    <property type="protein sequence ID" value="GBO11130.1"/>
    <property type="molecule type" value="Genomic_DNA"/>
</dbReference>
<reference evidence="2 4" key="1">
    <citation type="journal article" date="2019" name="Sci. Rep.">
        <title>Orb-weaving spider Araneus ventricosus genome elucidates the spidroin gene catalogue.</title>
        <authorList>
            <person name="Kono N."/>
            <person name="Nakamura H."/>
            <person name="Ohtoshi R."/>
            <person name="Moran D.A.P."/>
            <person name="Shinohara A."/>
            <person name="Yoshida Y."/>
            <person name="Fujiwara M."/>
            <person name="Mori M."/>
            <person name="Tomita M."/>
            <person name="Arakawa K."/>
        </authorList>
    </citation>
    <scope>NUCLEOTIDE SEQUENCE [LARGE SCALE GENOMIC DNA]</scope>
</reference>
<evidence type="ECO:0000313" key="3">
    <source>
        <dbReference type="EMBL" id="GBO11130.1"/>
    </source>
</evidence>
<dbReference type="EMBL" id="BGPR01036053">
    <property type="protein sequence ID" value="GBO11129.1"/>
    <property type="molecule type" value="Genomic_DNA"/>
</dbReference>
<protein>
    <submittedName>
        <fullName evidence="2">Uncharacterized protein</fullName>
    </submittedName>
</protein>
<keyword evidence="4" id="KW-1185">Reference proteome</keyword>